<name>A0ABT0BH95_9SPHN</name>
<dbReference type="InterPro" id="IPR016833">
    <property type="entry name" value="Put_Na-Bile_cotransptr"/>
</dbReference>
<dbReference type="InterPro" id="IPR038770">
    <property type="entry name" value="Na+/solute_symporter_sf"/>
</dbReference>
<keyword evidence="1" id="KW-0812">Transmembrane</keyword>
<evidence type="ECO:0000256" key="1">
    <source>
        <dbReference type="SAM" id="Phobius"/>
    </source>
</evidence>
<feature type="transmembrane region" description="Helical" evidence="1">
    <location>
        <begin position="75"/>
        <end position="96"/>
    </location>
</feature>
<dbReference type="Pfam" id="PF13593">
    <property type="entry name" value="SBF_like"/>
    <property type="match status" value="1"/>
</dbReference>
<comment type="caution">
    <text evidence="2">The sequence shown here is derived from an EMBL/GenBank/DDBJ whole genome shotgun (WGS) entry which is preliminary data.</text>
</comment>
<reference evidence="2" key="1">
    <citation type="submission" date="2022-03" db="EMBL/GenBank/DDBJ databases">
        <title>Identification of a novel bacterium isolated from mangrove sediments.</title>
        <authorList>
            <person name="Pan X."/>
        </authorList>
    </citation>
    <scope>NUCLEOTIDE SEQUENCE</scope>
    <source>
        <strain evidence="2">B1949</strain>
    </source>
</reference>
<feature type="transmembrane region" description="Helical" evidence="1">
    <location>
        <begin position="266"/>
        <end position="290"/>
    </location>
</feature>
<feature type="transmembrane region" description="Helical" evidence="1">
    <location>
        <begin position="232"/>
        <end position="254"/>
    </location>
</feature>
<feature type="transmembrane region" description="Helical" evidence="1">
    <location>
        <begin position="12"/>
        <end position="30"/>
    </location>
</feature>
<keyword evidence="1" id="KW-0472">Membrane</keyword>
<gene>
    <name evidence="2" type="ORF">MTR62_17320</name>
</gene>
<feature type="transmembrane region" description="Helical" evidence="1">
    <location>
        <begin position="102"/>
        <end position="122"/>
    </location>
</feature>
<protein>
    <submittedName>
        <fullName evidence="2">Bile acid:sodium symporter</fullName>
    </submittedName>
</protein>
<feature type="transmembrane region" description="Helical" evidence="1">
    <location>
        <begin position="207"/>
        <end position="226"/>
    </location>
</feature>
<keyword evidence="1" id="KW-1133">Transmembrane helix</keyword>
<dbReference type="Gene3D" id="1.20.1530.20">
    <property type="match status" value="1"/>
</dbReference>
<dbReference type="RefSeq" id="WP_244023274.1">
    <property type="nucleotide sequence ID" value="NZ_JALHLF010000102.1"/>
</dbReference>
<sequence length="388" mass="40391">MQRVSYIPRVDPFLLCLVCVVAAASLLPVHGVGARVVDGLADLAVVLLFFLHGAKLSREAIWQGLGNLRLHALTFASTYGLFPAVGLATVALIGGWINPDLIAGLLFLTLLPSTVQSSIAFTAMARGNVAAAVCSASLSNLLGIFLTPLLVSLFLRTAGAGGGFNWHAVESIVLQLLVPFLGGHLLRPWIGGFVTRYKAILTPVDRGSILLIVYSAFSAAVVKGIWHRLGMGDLVCVLVLSGVILTVVMLVNLLAGRLAGLARADLVVLLFCGSKKSLVSGVPMAGALFAPAQVGMIVLPLMIFHQLQLFVCAWLAGHFARTSEPMDDADTPSSTPVATVPRSAEEIAAAAAACGLTIPEPCAAGVAANLALLESHVARLRGEEAGQA</sequence>
<keyword evidence="3" id="KW-1185">Reference proteome</keyword>
<evidence type="ECO:0000313" key="3">
    <source>
        <dbReference type="Proteomes" id="UP001162881"/>
    </source>
</evidence>
<dbReference type="PANTHER" id="PTHR18640:SF5">
    <property type="entry name" value="SODIUM_BILE ACID COTRANSPORTER 7"/>
    <property type="match status" value="1"/>
</dbReference>
<feature type="transmembrane region" description="Helical" evidence="1">
    <location>
        <begin position="36"/>
        <end position="54"/>
    </location>
</feature>
<proteinExistence type="predicted"/>
<dbReference type="EMBL" id="JALHLF010000102">
    <property type="protein sequence ID" value="MCJ2184438.1"/>
    <property type="molecule type" value="Genomic_DNA"/>
</dbReference>
<feature type="transmembrane region" description="Helical" evidence="1">
    <location>
        <begin position="129"/>
        <end position="154"/>
    </location>
</feature>
<dbReference type="Proteomes" id="UP001162881">
    <property type="component" value="Unassembled WGS sequence"/>
</dbReference>
<organism evidence="2 3">
    <name type="scientific">Novosphingobium organovorum</name>
    <dbReference type="NCBI Taxonomy" id="2930092"/>
    <lineage>
        <taxon>Bacteria</taxon>
        <taxon>Pseudomonadati</taxon>
        <taxon>Pseudomonadota</taxon>
        <taxon>Alphaproteobacteria</taxon>
        <taxon>Sphingomonadales</taxon>
        <taxon>Sphingomonadaceae</taxon>
        <taxon>Novosphingobium</taxon>
    </lineage>
</organism>
<accession>A0ABT0BH95</accession>
<dbReference type="PIRSF" id="PIRSF026166">
    <property type="entry name" value="UCP026166"/>
    <property type="match status" value="1"/>
</dbReference>
<evidence type="ECO:0000313" key="2">
    <source>
        <dbReference type="EMBL" id="MCJ2184438.1"/>
    </source>
</evidence>
<dbReference type="PANTHER" id="PTHR18640">
    <property type="entry name" value="SOLUTE CARRIER FAMILY 10 MEMBER 7"/>
    <property type="match status" value="1"/>
</dbReference>
<feature type="transmembrane region" description="Helical" evidence="1">
    <location>
        <begin position="166"/>
        <end position="186"/>
    </location>
</feature>